<protein>
    <submittedName>
        <fullName evidence="1">Uncharacterized protein</fullName>
    </submittedName>
</protein>
<sequence>MGDSQLGIPEKSGLLALMMLVAEATNADIRARFGFTITRKVRENLVAEGFVSAAVATGNAYVYELTEQGWVRCREELAAGVPAGAQKGYRLLYGSLHCIDQHLKAAGLTMADFFLPPRKPEIGDQLRDAYRTLAPRPGAWVGLARLRDALPQVSRQQFDEAMLQLDLLPHVYLIPEANRKALTSADRKAAIHVGGEDKHLLSIQTA</sequence>
<keyword evidence="2" id="KW-1185">Reference proteome</keyword>
<dbReference type="Proteomes" id="UP000305546">
    <property type="component" value="Unassembled WGS sequence"/>
</dbReference>
<organism evidence="1 2">
    <name type="scientific">Amycolatopsis alkalitolerans</name>
    <dbReference type="NCBI Taxonomy" id="2547244"/>
    <lineage>
        <taxon>Bacteria</taxon>
        <taxon>Bacillati</taxon>
        <taxon>Actinomycetota</taxon>
        <taxon>Actinomycetes</taxon>
        <taxon>Pseudonocardiales</taxon>
        <taxon>Pseudonocardiaceae</taxon>
        <taxon>Amycolatopsis</taxon>
    </lineage>
</organism>
<name>A0A5C4LTT2_9PSEU</name>
<dbReference type="AlphaFoldDB" id="A0A5C4LTT2"/>
<accession>A0A5C4LTT2</accession>
<comment type="caution">
    <text evidence="1">The sequence shown here is derived from an EMBL/GenBank/DDBJ whole genome shotgun (WGS) entry which is preliminary data.</text>
</comment>
<gene>
    <name evidence="1" type="ORF">FG385_27025</name>
</gene>
<proteinExistence type="predicted"/>
<dbReference type="OrthoDB" id="3822696at2"/>
<reference evidence="1 2" key="1">
    <citation type="submission" date="2019-06" db="EMBL/GenBank/DDBJ databases">
        <title>Amycolatopsis alkalitolerans sp. nov., isolated from Gastrodia elata Blume.</title>
        <authorList>
            <person name="Narsing Rao M.P."/>
            <person name="Li W.J."/>
        </authorList>
    </citation>
    <scope>NUCLEOTIDE SEQUENCE [LARGE SCALE GENOMIC DNA]</scope>
    <source>
        <strain evidence="1 2">SYSUP0005</strain>
    </source>
</reference>
<evidence type="ECO:0000313" key="2">
    <source>
        <dbReference type="Proteomes" id="UP000305546"/>
    </source>
</evidence>
<dbReference type="RefSeq" id="WP_139099610.1">
    <property type="nucleotide sequence ID" value="NZ_VDFW01000031.1"/>
</dbReference>
<evidence type="ECO:0000313" key="1">
    <source>
        <dbReference type="EMBL" id="TNC21780.1"/>
    </source>
</evidence>
<dbReference type="EMBL" id="VDFW01000031">
    <property type="protein sequence ID" value="TNC21780.1"/>
    <property type="molecule type" value="Genomic_DNA"/>
</dbReference>